<dbReference type="PANTHER" id="PTHR11630">
    <property type="entry name" value="DNA REPLICATION LICENSING FACTOR MCM FAMILY MEMBER"/>
    <property type="match status" value="1"/>
</dbReference>
<evidence type="ECO:0008006" key="3">
    <source>
        <dbReference type="Google" id="ProtNLM"/>
    </source>
</evidence>
<name>A0AAV8V5L3_9CUCU</name>
<reference evidence="1 2" key="1">
    <citation type="journal article" date="2023" name="Insect Mol. Biol.">
        <title>Genome sequencing provides insights into the evolution of gene families encoding plant cell wall-degrading enzymes in longhorned beetles.</title>
        <authorList>
            <person name="Shin N.R."/>
            <person name="Okamura Y."/>
            <person name="Kirsch R."/>
            <person name="Pauchet Y."/>
        </authorList>
    </citation>
    <scope>NUCLEOTIDE SEQUENCE [LARGE SCALE GENOMIC DNA]</scope>
    <source>
        <strain evidence="1">EAD_L_NR</strain>
    </source>
</reference>
<dbReference type="GO" id="GO:0042555">
    <property type="term" value="C:MCM complex"/>
    <property type="evidence" value="ECO:0007669"/>
    <property type="project" value="TreeGrafter"/>
</dbReference>
<dbReference type="Proteomes" id="UP001159042">
    <property type="component" value="Unassembled WGS sequence"/>
</dbReference>
<dbReference type="PANTHER" id="PTHR11630:SF46">
    <property type="entry name" value="DNA REPLICATION LICENSING FACTOR MCM3-RELATED"/>
    <property type="match status" value="1"/>
</dbReference>
<dbReference type="InterPro" id="IPR031327">
    <property type="entry name" value="MCM"/>
</dbReference>
<accession>A0AAV8V5L3</accession>
<dbReference type="GO" id="GO:0005524">
    <property type="term" value="F:ATP binding"/>
    <property type="evidence" value="ECO:0007669"/>
    <property type="project" value="InterPro"/>
</dbReference>
<dbReference type="GO" id="GO:0000727">
    <property type="term" value="P:double-strand break repair via break-induced replication"/>
    <property type="evidence" value="ECO:0007669"/>
    <property type="project" value="TreeGrafter"/>
</dbReference>
<keyword evidence="2" id="KW-1185">Reference proteome</keyword>
<protein>
    <recommendedName>
        <fullName evidence="3">DNA helicase</fullName>
    </recommendedName>
</protein>
<dbReference type="GO" id="GO:0006271">
    <property type="term" value="P:DNA strand elongation involved in DNA replication"/>
    <property type="evidence" value="ECO:0007669"/>
    <property type="project" value="TreeGrafter"/>
</dbReference>
<dbReference type="GO" id="GO:1902975">
    <property type="term" value="P:mitotic DNA replication initiation"/>
    <property type="evidence" value="ECO:0007669"/>
    <property type="project" value="TreeGrafter"/>
</dbReference>
<dbReference type="EMBL" id="JANEYG010000555">
    <property type="protein sequence ID" value="KAJ8909459.1"/>
    <property type="molecule type" value="Genomic_DNA"/>
</dbReference>
<dbReference type="InterPro" id="IPR027417">
    <property type="entry name" value="P-loop_NTPase"/>
</dbReference>
<dbReference type="Gene3D" id="3.40.50.300">
    <property type="entry name" value="P-loop containing nucleotide triphosphate hydrolases"/>
    <property type="match status" value="1"/>
</dbReference>
<dbReference type="GO" id="GO:0003697">
    <property type="term" value="F:single-stranded DNA binding"/>
    <property type="evidence" value="ECO:0007669"/>
    <property type="project" value="TreeGrafter"/>
</dbReference>
<sequence>MLDTVDEDQDLKISDHVVRMHRYRNPLEQDGEVLPMGSNVEMLSTMNIDEAEEKQTHMYEKYDPLLHGASRKRTDKILSVDFMRKYIYFVKILKPALTEEASEIIADEYSRLRSEDILDNDVARVS</sequence>
<comment type="caution">
    <text evidence="1">The sequence shown here is derived from an EMBL/GenBank/DDBJ whole genome shotgun (WGS) entry which is preliminary data.</text>
</comment>
<dbReference type="AlphaFoldDB" id="A0AAV8V5L3"/>
<evidence type="ECO:0000313" key="2">
    <source>
        <dbReference type="Proteomes" id="UP001159042"/>
    </source>
</evidence>
<evidence type="ECO:0000313" key="1">
    <source>
        <dbReference type="EMBL" id="KAJ8909459.1"/>
    </source>
</evidence>
<dbReference type="GO" id="GO:0005634">
    <property type="term" value="C:nucleus"/>
    <property type="evidence" value="ECO:0007669"/>
    <property type="project" value="TreeGrafter"/>
</dbReference>
<organism evidence="1 2">
    <name type="scientific">Exocentrus adspersus</name>
    <dbReference type="NCBI Taxonomy" id="1586481"/>
    <lineage>
        <taxon>Eukaryota</taxon>
        <taxon>Metazoa</taxon>
        <taxon>Ecdysozoa</taxon>
        <taxon>Arthropoda</taxon>
        <taxon>Hexapoda</taxon>
        <taxon>Insecta</taxon>
        <taxon>Pterygota</taxon>
        <taxon>Neoptera</taxon>
        <taxon>Endopterygota</taxon>
        <taxon>Coleoptera</taxon>
        <taxon>Polyphaga</taxon>
        <taxon>Cucujiformia</taxon>
        <taxon>Chrysomeloidea</taxon>
        <taxon>Cerambycidae</taxon>
        <taxon>Lamiinae</taxon>
        <taxon>Acanthocinini</taxon>
        <taxon>Exocentrus</taxon>
    </lineage>
</organism>
<gene>
    <name evidence="1" type="ORF">NQ315_013822</name>
</gene>
<dbReference type="GO" id="GO:0017116">
    <property type="term" value="F:single-stranded DNA helicase activity"/>
    <property type="evidence" value="ECO:0007669"/>
    <property type="project" value="TreeGrafter"/>
</dbReference>
<proteinExistence type="predicted"/>